<gene>
    <name evidence="1" type="ORF">BJ508DRAFT_345247</name>
</gene>
<keyword evidence="2" id="KW-1185">Reference proteome</keyword>
<evidence type="ECO:0000313" key="2">
    <source>
        <dbReference type="Proteomes" id="UP000275078"/>
    </source>
</evidence>
<proteinExistence type="predicted"/>
<evidence type="ECO:0000313" key="1">
    <source>
        <dbReference type="EMBL" id="RPA71298.1"/>
    </source>
</evidence>
<dbReference type="Proteomes" id="UP000275078">
    <property type="component" value="Unassembled WGS sequence"/>
</dbReference>
<dbReference type="AlphaFoldDB" id="A0A3N4HE96"/>
<sequence length="374" mass="42967">MPQTTPQTRPFWFLFFSHFNAIRPESVTVPLQLRAESFEIAKERYAQLRPTWSPLRDGEGYTRETLGNRIQWYRILKEAGDVPEWLQSVMEEIGREWICVKVGTEDIDLKALMTKELYFTLPSLQPAERISSSRPLTIRNVAGENLEWSVFGSKIREEGEEYSKWRTDRASGVRRAKPFTPMYYEVKRAAKKLGVSNMFLRWVIISYTSRNESVHNGVKTFWKASRYEELAGRLLQDQAALKQLADDGDLSSREAANLRKLMKQISESFATLREDTRDGTRKVVLTPSAAKRVRRKATRRRDAERRTLRMTSARSAVSVTETGSPVRDLAVDPLGVLSTPRKRGIDEVVSDSEVTAIGSERRRKKQIRSGLLFC</sequence>
<protein>
    <submittedName>
        <fullName evidence="1">Uncharacterized protein</fullName>
    </submittedName>
</protein>
<accession>A0A3N4HE96</accession>
<dbReference type="EMBL" id="ML119948">
    <property type="protein sequence ID" value="RPA71298.1"/>
    <property type="molecule type" value="Genomic_DNA"/>
</dbReference>
<organism evidence="1 2">
    <name type="scientific">Ascobolus immersus RN42</name>
    <dbReference type="NCBI Taxonomy" id="1160509"/>
    <lineage>
        <taxon>Eukaryota</taxon>
        <taxon>Fungi</taxon>
        <taxon>Dikarya</taxon>
        <taxon>Ascomycota</taxon>
        <taxon>Pezizomycotina</taxon>
        <taxon>Pezizomycetes</taxon>
        <taxon>Pezizales</taxon>
        <taxon>Ascobolaceae</taxon>
        <taxon>Ascobolus</taxon>
    </lineage>
</organism>
<name>A0A3N4HE96_ASCIM</name>
<reference evidence="1 2" key="1">
    <citation type="journal article" date="2018" name="Nat. Ecol. Evol.">
        <title>Pezizomycetes genomes reveal the molecular basis of ectomycorrhizal truffle lifestyle.</title>
        <authorList>
            <person name="Murat C."/>
            <person name="Payen T."/>
            <person name="Noel B."/>
            <person name="Kuo A."/>
            <person name="Morin E."/>
            <person name="Chen J."/>
            <person name="Kohler A."/>
            <person name="Krizsan K."/>
            <person name="Balestrini R."/>
            <person name="Da Silva C."/>
            <person name="Montanini B."/>
            <person name="Hainaut M."/>
            <person name="Levati E."/>
            <person name="Barry K.W."/>
            <person name="Belfiori B."/>
            <person name="Cichocki N."/>
            <person name="Clum A."/>
            <person name="Dockter R.B."/>
            <person name="Fauchery L."/>
            <person name="Guy J."/>
            <person name="Iotti M."/>
            <person name="Le Tacon F."/>
            <person name="Lindquist E.A."/>
            <person name="Lipzen A."/>
            <person name="Malagnac F."/>
            <person name="Mello A."/>
            <person name="Molinier V."/>
            <person name="Miyauchi S."/>
            <person name="Poulain J."/>
            <person name="Riccioni C."/>
            <person name="Rubini A."/>
            <person name="Sitrit Y."/>
            <person name="Splivallo R."/>
            <person name="Traeger S."/>
            <person name="Wang M."/>
            <person name="Zifcakova L."/>
            <person name="Wipf D."/>
            <person name="Zambonelli A."/>
            <person name="Paolocci F."/>
            <person name="Nowrousian M."/>
            <person name="Ottonello S."/>
            <person name="Baldrian P."/>
            <person name="Spatafora J.W."/>
            <person name="Henrissat B."/>
            <person name="Nagy L.G."/>
            <person name="Aury J.M."/>
            <person name="Wincker P."/>
            <person name="Grigoriev I.V."/>
            <person name="Bonfante P."/>
            <person name="Martin F.M."/>
        </authorList>
    </citation>
    <scope>NUCLEOTIDE SEQUENCE [LARGE SCALE GENOMIC DNA]</scope>
    <source>
        <strain evidence="1 2">RN42</strain>
    </source>
</reference>